<dbReference type="PANTHER" id="PTHR11059">
    <property type="entry name" value="DNA REPAIR PROTEIN RECN"/>
    <property type="match status" value="1"/>
</dbReference>
<keyword evidence="4" id="KW-0547">Nucleotide-binding</keyword>
<reference evidence="12 13" key="1">
    <citation type="submission" date="2019-03" db="EMBL/GenBank/DDBJ databases">
        <title>Genomic Encyclopedia of Type Strains, Phase IV (KMG-IV): sequencing the most valuable type-strain genomes for metagenomic binning, comparative biology and taxonomic classification.</title>
        <authorList>
            <person name="Goeker M."/>
        </authorList>
    </citation>
    <scope>NUCLEOTIDE SEQUENCE [LARGE SCALE GENOMIC DNA]</scope>
    <source>
        <strain evidence="12 13">DSM 28867</strain>
    </source>
</reference>
<dbReference type="PANTHER" id="PTHR11059:SF0">
    <property type="entry name" value="DNA REPAIR PROTEIN RECN"/>
    <property type="match status" value="1"/>
</dbReference>
<dbReference type="GO" id="GO:0043590">
    <property type="term" value="C:bacterial nucleoid"/>
    <property type="evidence" value="ECO:0007669"/>
    <property type="project" value="TreeGrafter"/>
</dbReference>
<dbReference type="GO" id="GO:0009432">
    <property type="term" value="P:SOS response"/>
    <property type="evidence" value="ECO:0007669"/>
    <property type="project" value="TreeGrafter"/>
</dbReference>
<feature type="domain" description="RecF/RecN/SMC N-terminal" evidence="11">
    <location>
        <begin position="3"/>
        <end position="500"/>
    </location>
</feature>
<dbReference type="CDD" id="cd03241">
    <property type="entry name" value="ABC_RecN"/>
    <property type="match status" value="1"/>
</dbReference>
<organism evidence="12 13">
    <name type="scientific">Breznakia blatticola</name>
    <dbReference type="NCBI Taxonomy" id="1754012"/>
    <lineage>
        <taxon>Bacteria</taxon>
        <taxon>Bacillati</taxon>
        <taxon>Bacillota</taxon>
        <taxon>Erysipelotrichia</taxon>
        <taxon>Erysipelotrichales</taxon>
        <taxon>Erysipelotrichaceae</taxon>
        <taxon>Breznakia</taxon>
    </lineage>
</organism>
<dbReference type="InterPro" id="IPR004604">
    <property type="entry name" value="DNA_recomb/repair_RecN"/>
</dbReference>
<evidence type="ECO:0000256" key="3">
    <source>
        <dbReference type="ARBA" id="ARBA00021315"/>
    </source>
</evidence>
<dbReference type="Pfam" id="PF02463">
    <property type="entry name" value="SMC_N"/>
    <property type="match status" value="1"/>
</dbReference>
<keyword evidence="7 9" id="KW-0234">DNA repair</keyword>
<evidence type="ECO:0000313" key="13">
    <source>
        <dbReference type="Proteomes" id="UP000294743"/>
    </source>
</evidence>
<evidence type="ECO:0000256" key="4">
    <source>
        <dbReference type="ARBA" id="ARBA00022741"/>
    </source>
</evidence>
<gene>
    <name evidence="12" type="ORF">EDD63_1308</name>
</gene>
<proteinExistence type="inferred from homology"/>
<dbReference type="Proteomes" id="UP000294743">
    <property type="component" value="Unassembled WGS sequence"/>
</dbReference>
<evidence type="ECO:0000256" key="7">
    <source>
        <dbReference type="ARBA" id="ARBA00023204"/>
    </source>
</evidence>
<dbReference type="GO" id="GO:0006310">
    <property type="term" value="P:DNA recombination"/>
    <property type="evidence" value="ECO:0007669"/>
    <property type="project" value="InterPro"/>
</dbReference>
<comment type="similarity">
    <text evidence="2 9">Belongs to the RecN family.</text>
</comment>
<dbReference type="AlphaFoldDB" id="A0A4R7ZCT9"/>
<keyword evidence="10" id="KW-0175">Coiled coil</keyword>
<dbReference type="PIRSF" id="PIRSF003128">
    <property type="entry name" value="RecN"/>
    <property type="match status" value="1"/>
</dbReference>
<dbReference type="GO" id="GO:0005524">
    <property type="term" value="F:ATP binding"/>
    <property type="evidence" value="ECO:0007669"/>
    <property type="project" value="UniProtKB-KW"/>
</dbReference>
<dbReference type="EMBL" id="SODD01000030">
    <property type="protein sequence ID" value="TDW14815.1"/>
    <property type="molecule type" value="Genomic_DNA"/>
</dbReference>
<keyword evidence="5 9" id="KW-0227">DNA damage</keyword>
<evidence type="ECO:0000256" key="10">
    <source>
        <dbReference type="SAM" id="Coils"/>
    </source>
</evidence>
<sequence length="549" mass="62532">MILSLYVKNFVLIDELTLDFQNGFSAFSGETGAGKSLFIDAISILCGAKVSPSFIQKGAQKAVLEMCVEVHKKHPSLQKLAEAEIEVEDHSFIISKTFTQEGKSTTKVNSRNVTAAFLRDLMSDVIDIHSQHDSQYLLNPKSHLGLLDNFVQDDDLTSSVRTAYKDYKQKQQELDTLLEKEFNQEDLDFFMFQLDEINALDASENEIEELENYQKDMMAFERVSKALNEAMQAIDTSSYENIYEATKALDELEQEALVKIKEEMLNAYYLIDEQKDALHAYANSLEYDEEKLNQVQERLFQIQKIVRKHGHTFKDVLLKKEELVSKIELFSDRDAAIALKQQEIEQLYKEFYKHASKLSEKRKQRAKELEKEIQVQLEDLYLPNAKFEITFTNQDSVHGIDGVEFYISMNKGESLRPLTKVISGGELSRLMLGLKVIFTKLQHIETIIFDEIDTGVSGKVAYAIGQKMKELAKVTQVFSITHLAPVAAHADAHYLVRKEEVNDHTSTSIVSLSYDERIRELAMISTNSLSDKALDAAKELLDSCEESHG</sequence>
<evidence type="ECO:0000313" key="12">
    <source>
        <dbReference type="EMBL" id="TDW14815.1"/>
    </source>
</evidence>
<accession>A0A4R7ZCT9</accession>
<evidence type="ECO:0000256" key="5">
    <source>
        <dbReference type="ARBA" id="ARBA00022763"/>
    </source>
</evidence>
<dbReference type="RefSeq" id="WP_134170291.1">
    <property type="nucleotide sequence ID" value="NZ_SODD01000030.1"/>
</dbReference>
<keyword evidence="13" id="KW-1185">Reference proteome</keyword>
<evidence type="ECO:0000256" key="2">
    <source>
        <dbReference type="ARBA" id="ARBA00009441"/>
    </source>
</evidence>
<comment type="caution">
    <text evidence="12">The sequence shown here is derived from an EMBL/GenBank/DDBJ whole genome shotgun (WGS) entry which is preliminary data.</text>
</comment>
<dbReference type="SUPFAM" id="SSF52540">
    <property type="entry name" value="P-loop containing nucleoside triphosphate hydrolases"/>
    <property type="match status" value="2"/>
</dbReference>
<dbReference type="Gene3D" id="3.40.50.300">
    <property type="entry name" value="P-loop containing nucleotide triphosphate hydrolases"/>
    <property type="match status" value="2"/>
</dbReference>
<dbReference type="NCBIfam" id="TIGR00634">
    <property type="entry name" value="recN"/>
    <property type="match status" value="1"/>
</dbReference>
<evidence type="ECO:0000256" key="9">
    <source>
        <dbReference type="PIRNR" id="PIRNR003128"/>
    </source>
</evidence>
<evidence type="ECO:0000256" key="6">
    <source>
        <dbReference type="ARBA" id="ARBA00022840"/>
    </source>
</evidence>
<comment type="function">
    <text evidence="1 9">May be involved in recombinational repair of damaged DNA.</text>
</comment>
<dbReference type="InterPro" id="IPR027417">
    <property type="entry name" value="P-loop_NTPase"/>
</dbReference>
<name>A0A4R7ZCT9_9FIRM</name>
<dbReference type="InterPro" id="IPR003395">
    <property type="entry name" value="RecF/RecN/SMC_N"/>
</dbReference>
<evidence type="ECO:0000256" key="1">
    <source>
        <dbReference type="ARBA" id="ARBA00003618"/>
    </source>
</evidence>
<feature type="coiled-coil region" evidence="10">
    <location>
        <begin position="352"/>
        <end position="379"/>
    </location>
</feature>
<keyword evidence="6" id="KW-0067">ATP-binding</keyword>
<dbReference type="OrthoDB" id="9806954at2"/>
<evidence type="ECO:0000259" key="11">
    <source>
        <dbReference type="Pfam" id="PF02463"/>
    </source>
</evidence>
<evidence type="ECO:0000256" key="8">
    <source>
        <dbReference type="ARBA" id="ARBA00033408"/>
    </source>
</evidence>
<protein>
    <recommendedName>
        <fullName evidence="3 9">DNA repair protein RecN</fullName>
    </recommendedName>
    <alternativeName>
        <fullName evidence="8 9">Recombination protein N</fullName>
    </alternativeName>
</protein>
<dbReference type="GO" id="GO:0006281">
    <property type="term" value="P:DNA repair"/>
    <property type="evidence" value="ECO:0007669"/>
    <property type="project" value="UniProtKB-KW"/>
</dbReference>
<feature type="coiled-coil region" evidence="10">
    <location>
        <begin position="160"/>
        <end position="230"/>
    </location>
</feature>